<comment type="caution">
    <text evidence="2">The sequence shown here is derived from an EMBL/GenBank/DDBJ whole genome shotgun (WGS) entry which is preliminary data.</text>
</comment>
<evidence type="ECO:0000313" key="2">
    <source>
        <dbReference type="EMBL" id="CAG8578319.1"/>
    </source>
</evidence>
<gene>
    <name evidence="2" type="ORF">AMORRO_LOCUS6790</name>
</gene>
<proteinExistence type="predicted"/>
<reference evidence="2" key="1">
    <citation type="submission" date="2021-06" db="EMBL/GenBank/DDBJ databases">
        <authorList>
            <person name="Kallberg Y."/>
            <person name="Tangrot J."/>
            <person name="Rosling A."/>
        </authorList>
    </citation>
    <scope>NUCLEOTIDE SEQUENCE</scope>
    <source>
        <strain evidence="2">CL551</strain>
    </source>
</reference>
<feature type="compositionally biased region" description="Acidic residues" evidence="1">
    <location>
        <begin position="235"/>
        <end position="244"/>
    </location>
</feature>
<accession>A0A9N9G1L6</accession>
<dbReference type="EMBL" id="CAJVPV010004746">
    <property type="protein sequence ID" value="CAG8578319.1"/>
    <property type="molecule type" value="Genomic_DNA"/>
</dbReference>
<feature type="non-terminal residue" evidence="2">
    <location>
        <position position="1"/>
    </location>
</feature>
<sequence>MSTSKPKFVKKQIHGYFKRKSSEWNILDFLKECDLEPCTLKLEEYILSLKTISNTEEGQRHEKAQELLNNYMQASLNFFAKTSQDSVGAQMTAKIVWCQDEIRRNGNMAQENGRRSASVNRFNRSSTRPSIGPSITTAGSVPSTVEFFGTDLSERIISKRDREDDDFKEQIEQTTKKEQHQTKCGRKIPNYCELTSSSSEGDDNDEINAFFQSSSEQQSFNPFKKLRKSDEQDIFNEEDNEDDEIKTTKSPSASASSASCVHESQDINENVKSDAKTNLEDTDIDARQTAIPSSFCQTTDIIDAVTNDKNSMHKIHNEPETSSNDYTEELEDDEEEIKFDLTDISIELQREQTVK</sequence>
<feature type="region of interest" description="Disordered" evidence="1">
    <location>
        <begin position="310"/>
        <end position="332"/>
    </location>
</feature>
<feature type="compositionally biased region" description="Basic and acidic residues" evidence="1">
    <location>
        <begin position="263"/>
        <end position="275"/>
    </location>
</feature>
<evidence type="ECO:0000313" key="3">
    <source>
        <dbReference type="Proteomes" id="UP000789342"/>
    </source>
</evidence>
<organism evidence="2 3">
    <name type="scientific">Acaulospora morrowiae</name>
    <dbReference type="NCBI Taxonomy" id="94023"/>
    <lineage>
        <taxon>Eukaryota</taxon>
        <taxon>Fungi</taxon>
        <taxon>Fungi incertae sedis</taxon>
        <taxon>Mucoromycota</taxon>
        <taxon>Glomeromycotina</taxon>
        <taxon>Glomeromycetes</taxon>
        <taxon>Diversisporales</taxon>
        <taxon>Acaulosporaceae</taxon>
        <taxon>Acaulospora</taxon>
    </lineage>
</organism>
<feature type="region of interest" description="Disordered" evidence="1">
    <location>
        <begin position="109"/>
        <end position="138"/>
    </location>
</feature>
<dbReference type="Proteomes" id="UP000789342">
    <property type="component" value="Unassembled WGS sequence"/>
</dbReference>
<keyword evidence="3" id="KW-1185">Reference proteome</keyword>
<feature type="region of interest" description="Disordered" evidence="1">
    <location>
        <begin position="235"/>
        <end position="275"/>
    </location>
</feature>
<protein>
    <submittedName>
        <fullName evidence="2">15975_t:CDS:1</fullName>
    </submittedName>
</protein>
<feature type="compositionally biased region" description="Low complexity" evidence="1">
    <location>
        <begin position="250"/>
        <end position="259"/>
    </location>
</feature>
<dbReference type="AlphaFoldDB" id="A0A9N9G1L6"/>
<name>A0A9N9G1L6_9GLOM</name>
<evidence type="ECO:0000256" key="1">
    <source>
        <dbReference type="SAM" id="MobiDB-lite"/>
    </source>
</evidence>